<organism evidence="2 3">
    <name type="scientific">Lacticaseibacillus zeae DSM 20178 = KCTC 3804</name>
    <dbReference type="NCBI Taxonomy" id="1423816"/>
    <lineage>
        <taxon>Bacteria</taxon>
        <taxon>Bacillati</taxon>
        <taxon>Bacillota</taxon>
        <taxon>Bacilli</taxon>
        <taxon>Lactobacillales</taxon>
        <taxon>Lactobacillaceae</taxon>
        <taxon>Lacticaseibacillus</taxon>
    </lineage>
</organism>
<name>A0A0R1ER17_LACZE</name>
<dbReference type="PATRIC" id="fig|1423816.3.peg.944"/>
<keyword evidence="1" id="KW-1133">Transmembrane helix</keyword>
<feature type="transmembrane region" description="Helical" evidence="1">
    <location>
        <begin position="59"/>
        <end position="79"/>
    </location>
</feature>
<gene>
    <name evidence="2" type="ORF">FD51_GL000913</name>
</gene>
<dbReference type="EMBL" id="AZCT01000014">
    <property type="protein sequence ID" value="KRK11765.1"/>
    <property type="molecule type" value="Genomic_DNA"/>
</dbReference>
<feature type="transmembrane region" description="Helical" evidence="1">
    <location>
        <begin position="6"/>
        <end position="22"/>
    </location>
</feature>
<protein>
    <submittedName>
        <fullName evidence="2">Uncharacterized protein</fullName>
    </submittedName>
</protein>
<dbReference type="Proteomes" id="UP000051984">
    <property type="component" value="Unassembled WGS sequence"/>
</dbReference>
<accession>A0A0R1ER17</accession>
<proteinExistence type="predicted"/>
<sequence length="82" mass="9508">MNIGDATQIVFTTIVIIWILKTSKGKLDKRTKGLIWIINVLLITANFAAYFLTTENSKWALAYDLSFSFIQLVILWYFARNF</sequence>
<reference evidence="2 3" key="1">
    <citation type="journal article" date="2015" name="Genome Announc.">
        <title>Expanding the biotechnology potential of lactobacilli through comparative genomics of 213 strains and associated genera.</title>
        <authorList>
            <person name="Sun Z."/>
            <person name="Harris H.M."/>
            <person name="McCann A."/>
            <person name="Guo C."/>
            <person name="Argimon S."/>
            <person name="Zhang W."/>
            <person name="Yang X."/>
            <person name="Jeffery I.B."/>
            <person name="Cooney J.C."/>
            <person name="Kagawa T.F."/>
            <person name="Liu W."/>
            <person name="Song Y."/>
            <person name="Salvetti E."/>
            <person name="Wrobel A."/>
            <person name="Rasinkangas P."/>
            <person name="Parkhill J."/>
            <person name="Rea M.C."/>
            <person name="O'Sullivan O."/>
            <person name="Ritari J."/>
            <person name="Douillard F.P."/>
            <person name="Paul Ross R."/>
            <person name="Yang R."/>
            <person name="Briner A.E."/>
            <person name="Felis G.E."/>
            <person name="de Vos W.M."/>
            <person name="Barrangou R."/>
            <person name="Klaenhammer T.R."/>
            <person name="Caufield P.W."/>
            <person name="Cui Y."/>
            <person name="Zhang H."/>
            <person name="O'Toole P.W."/>
        </authorList>
    </citation>
    <scope>NUCLEOTIDE SEQUENCE [LARGE SCALE GENOMIC DNA]</scope>
    <source>
        <strain evidence="2 3">DSM 20178</strain>
    </source>
</reference>
<evidence type="ECO:0000313" key="3">
    <source>
        <dbReference type="Proteomes" id="UP000051984"/>
    </source>
</evidence>
<dbReference type="RefSeq" id="WP_010492458.1">
    <property type="nucleotide sequence ID" value="NZ_AZCT01000014.1"/>
</dbReference>
<dbReference type="AlphaFoldDB" id="A0A0R1ER17"/>
<keyword evidence="1" id="KW-0812">Transmembrane</keyword>
<feature type="transmembrane region" description="Helical" evidence="1">
    <location>
        <begin position="34"/>
        <end position="53"/>
    </location>
</feature>
<evidence type="ECO:0000256" key="1">
    <source>
        <dbReference type="SAM" id="Phobius"/>
    </source>
</evidence>
<keyword evidence="1" id="KW-0472">Membrane</keyword>
<comment type="caution">
    <text evidence="2">The sequence shown here is derived from an EMBL/GenBank/DDBJ whole genome shotgun (WGS) entry which is preliminary data.</text>
</comment>
<evidence type="ECO:0000313" key="2">
    <source>
        <dbReference type="EMBL" id="KRK11765.1"/>
    </source>
</evidence>